<evidence type="ECO:0000313" key="2">
    <source>
        <dbReference type="Proteomes" id="UP000293925"/>
    </source>
</evidence>
<dbReference type="Pfam" id="PF14091">
    <property type="entry name" value="DUF4269"/>
    <property type="match status" value="1"/>
</dbReference>
<dbReference type="EMBL" id="SJSO01000006">
    <property type="protein sequence ID" value="TCD27253.1"/>
    <property type="molecule type" value="Genomic_DNA"/>
</dbReference>
<sequence>MINFLNISYLQLGNERQQRAYQVLIDNGILEKLSPYYPILVGTIPINVDIENSDLDIICEVLHKDEFIGQLNKLFEHEKDFAISESPKFNATKATFLMGGFEIEIFGQNIPTIQQNAYRHMLIEYKLLLEKGEKFRQEIIDLKNQGYKTEPAFARLLGIEGDAYEALLKLGY</sequence>
<accession>A0A4R0PWT2</accession>
<evidence type="ECO:0000313" key="1">
    <source>
        <dbReference type="EMBL" id="TCD27253.1"/>
    </source>
</evidence>
<reference evidence="1 2" key="1">
    <citation type="submission" date="2019-02" db="EMBL/GenBank/DDBJ databases">
        <title>Pedobacter sp. RP-3-21 sp. nov., isolated from Arctic soil.</title>
        <authorList>
            <person name="Dahal R.H."/>
        </authorList>
    </citation>
    <scope>NUCLEOTIDE SEQUENCE [LARGE SCALE GENOMIC DNA]</scope>
    <source>
        <strain evidence="1 2">RP-3-21</strain>
    </source>
</reference>
<dbReference type="InterPro" id="IPR025365">
    <property type="entry name" value="DUF4269"/>
</dbReference>
<gene>
    <name evidence="1" type="ORF">EZ456_08600</name>
</gene>
<dbReference type="OrthoDB" id="6402248at2"/>
<name>A0A4R0PWT2_9SPHI</name>
<protein>
    <submittedName>
        <fullName evidence="1">DUF4269 domain-containing protein</fullName>
    </submittedName>
</protein>
<organism evidence="1 2">
    <name type="scientific">Pedobacter psychrodurus</name>
    <dbReference type="NCBI Taxonomy" id="2530456"/>
    <lineage>
        <taxon>Bacteria</taxon>
        <taxon>Pseudomonadati</taxon>
        <taxon>Bacteroidota</taxon>
        <taxon>Sphingobacteriia</taxon>
        <taxon>Sphingobacteriales</taxon>
        <taxon>Sphingobacteriaceae</taxon>
        <taxon>Pedobacter</taxon>
    </lineage>
</organism>
<dbReference type="Proteomes" id="UP000293925">
    <property type="component" value="Unassembled WGS sequence"/>
</dbReference>
<keyword evidence="2" id="KW-1185">Reference proteome</keyword>
<proteinExistence type="predicted"/>
<comment type="caution">
    <text evidence="1">The sequence shown here is derived from an EMBL/GenBank/DDBJ whole genome shotgun (WGS) entry which is preliminary data.</text>
</comment>
<dbReference type="AlphaFoldDB" id="A0A4R0PWT2"/>